<comment type="caution">
    <text evidence="2">The sequence shown here is derived from an EMBL/GenBank/DDBJ whole genome shotgun (WGS) entry which is preliminary data.</text>
</comment>
<keyword evidence="1" id="KW-0472">Membrane</keyword>
<sequence>MEIGVETLKAISLLTVTAYVAFIFKNRRKFNLGMNLIIPITALSTAITLALHVFGKKSLPDGSFLTLGYVGFFFFSLAFGELAGIAAAMGLAAGEYVLSPNPEGTLILLLLSILAGWIVGKTGRAGSEFSTLLPGSIVGGTILVGGKEVYLWALKGIPLQDATEALAPMVVSITTGLLLGTALVVAARKLEKWPGPIEKRG</sequence>
<organism evidence="2 3">
    <name type="scientific">Thermococcus waiotapuensis</name>
    <dbReference type="NCBI Taxonomy" id="90909"/>
    <lineage>
        <taxon>Archaea</taxon>
        <taxon>Methanobacteriati</taxon>
        <taxon>Methanobacteriota</taxon>
        <taxon>Thermococci</taxon>
        <taxon>Thermococcales</taxon>
        <taxon>Thermococcaceae</taxon>
        <taxon>Thermococcus</taxon>
    </lineage>
</organism>
<feature type="transmembrane region" description="Helical" evidence="1">
    <location>
        <begin position="67"/>
        <end position="92"/>
    </location>
</feature>
<evidence type="ECO:0000313" key="2">
    <source>
        <dbReference type="EMBL" id="MDV3103775.1"/>
    </source>
</evidence>
<evidence type="ECO:0000313" key="3">
    <source>
        <dbReference type="Proteomes" id="UP001245683"/>
    </source>
</evidence>
<gene>
    <name evidence="2" type="ORF">RBI02_04345</name>
</gene>
<feature type="transmembrane region" description="Helical" evidence="1">
    <location>
        <begin position="36"/>
        <end position="55"/>
    </location>
</feature>
<dbReference type="EMBL" id="JAVDZE010000002">
    <property type="protein sequence ID" value="MDV3103775.1"/>
    <property type="molecule type" value="Genomic_DNA"/>
</dbReference>
<keyword evidence="1" id="KW-0812">Transmembrane</keyword>
<reference evidence="2 3" key="1">
    <citation type="submission" date="2023-08" db="EMBL/GenBank/DDBJ databases">
        <title>Draft genome sequence of Thermococcus waiotapuensis WT1T, a thermophilic sulphur-dependent archaeon from order Thermococcales.</title>
        <authorList>
            <person name="Manners S.H."/>
            <person name="Carere C.R."/>
            <person name="Dhami M.K."/>
            <person name="Dobson R.C.J."/>
            <person name="Stott M.B."/>
        </authorList>
    </citation>
    <scope>NUCLEOTIDE SEQUENCE [LARGE SCALE GENOMIC DNA]</scope>
    <source>
        <strain evidence="2 3">WT1</strain>
    </source>
</reference>
<proteinExistence type="predicted"/>
<keyword evidence="1" id="KW-1133">Transmembrane helix</keyword>
<keyword evidence="3" id="KW-1185">Reference proteome</keyword>
<dbReference type="Gene3D" id="1.10.1760.20">
    <property type="match status" value="1"/>
</dbReference>
<dbReference type="AlphaFoldDB" id="A0AAE4T108"/>
<dbReference type="Proteomes" id="UP001245683">
    <property type="component" value="Unassembled WGS sequence"/>
</dbReference>
<protein>
    <submittedName>
        <fullName evidence="2">Uncharacterized protein</fullName>
    </submittedName>
</protein>
<feature type="transmembrane region" description="Helical" evidence="1">
    <location>
        <begin position="165"/>
        <end position="187"/>
    </location>
</feature>
<dbReference type="RefSeq" id="WP_315341160.1">
    <property type="nucleotide sequence ID" value="NZ_JAVDZE010000002.1"/>
</dbReference>
<feature type="transmembrane region" description="Helical" evidence="1">
    <location>
        <begin position="132"/>
        <end position="153"/>
    </location>
</feature>
<evidence type="ECO:0000256" key="1">
    <source>
        <dbReference type="SAM" id="Phobius"/>
    </source>
</evidence>
<accession>A0AAE4T108</accession>
<feature type="transmembrane region" description="Helical" evidence="1">
    <location>
        <begin position="104"/>
        <end position="120"/>
    </location>
</feature>
<name>A0AAE4T108_9EURY</name>